<name>A0ACB8BGV5_9AGAM</name>
<accession>A0ACB8BGV5</accession>
<proteinExistence type="predicted"/>
<protein>
    <submittedName>
        <fullName evidence="1">Uncharacterized protein</fullName>
    </submittedName>
</protein>
<dbReference type="EMBL" id="MU266412">
    <property type="protein sequence ID" value="KAH7924982.1"/>
    <property type="molecule type" value="Genomic_DNA"/>
</dbReference>
<comment type="caution">
    <text evidence="1">The sequence shown here is derived from an EMBL/GenBank/DDBJ whole genome shotgun (WGS) entry which is preliminary data.</text>
</comment>
<sequence>MYKGCLARTAVLPSHSGRQAIPLEQCNTLSPSSRSSPPWPQGYTHFLRSRSATPQQPIGARPSSTLLGRDLRMRSAPPRQPTGATALSITHRRDRGMRSAPPRKTPPQQITGALSTTREGECGMRSAPPQKATLAPSTTQGRDRRLISAMLIRNQSTESVPSVFSARGLPLTRIIHRPRVPTPTLWIPQRSSVSPALSGAPLVDADRWGLRGDPAACRSFRPEWTPFYVGLTLHLIAYVWAVIASLVPYTFASVRAVRTREQGLHLDLPASHLELEYPPRTTAQSARLSSTTLG</sequence>
<organism evidence="1 2">
    <name type="scientific">Leucogyrophana mollusca</name>
    <dbReference type="NCBI Taxonomy" id="85980"/>
    <lineage>
        <taxon>Eukaryota</taxon>
        <taxon>Fungi</taxon>
        <taxon>Dikarya</taxon>
        <taxon>Basidiomycota</taxon>
        <taxon>Agaricomycotina</taxon>
        <taxon>Agaricomycetes</taxon>
        <taxon>Agaricomycetidae</taxon>
        <taxon>Boletales</taxon>
        <taxon>Boletales incertae sedis</taxon>
        <taxon>Leucogyrophana</taxon>
    </lineage>
</organism>
<evidence type="ECO:0000313" key="2">
    <source>
        <dbReference type="Proteomes" id="UP000790709"/>
    </source>
</evidence>
<gene>
    <name evidence="1" type="ORF">BV22DRAFT_472877</name>
</gene>
<keyword evidence="2" id="KW-1185">Reference proteome</keyword>
<dbReference type="Proteomes" id="UP000790709">
    <property type="component" value="Unassembled WGS sequence"/>
</dbReference>
<evidence type="ECO:0000313" key="1">
    <source>
        <dbReference type="EMBL" id="KAH7924982.1"/>
    </source>
</evidence>
<reference evidence="1" key="1">
    <citation type="journal article" date="2021" name="New Phytol.">
        <title>Evolutionary innovations through gain and loss of genes in the ectomycorrhizal Boletales.</title>
        <authorList>
            <person name="Wu G."/>
            <person name="Miyauchi S."/>
            <person name="Morin E."/>
            <person name="Kuo A."/>
            <person name="Drula E."/>
            <person name="Varga T."/>
            <person name="Kohler A."/>
            <person name="Feng B."/>
            <person name="Cao Y."/>
            <person name="Lipzen A."/>
            <person name="Daum C."/>
            <person name="Hundley H."/>
            <person name="Pangilinan J."/>
            <person name="Johnson J."/>
            <person name="Barry K."/>
            <person name="LaButti K."/>
            <person name="Ng V."/>
            <person name="Ahrendt S."/>
            <person name="Min B."/>
            <person name="Choi I.G."/>
            <person name="Park H."/>
            <person name="Plett J.M."/>
            <person name="Magnuson J."/>
            <person name="Spatafora J.W."/>
            <person name="Nagy L.G."/>
            <person name="Henrissat B."/>
            <person name="Grigoriev I.V."/>
            <person name="Yang Z.L."/>
            <person name="Xu J."/>
            <person name="Martin F.M."/>
        </authorList>
    </citation>
    <scope>NUCLEOTIDE SEQUENCE</scope>
    <source>
        <strain evidence="1">KUC20120723A-06</strain>
    </source>
</reference>